<dbReference type="InterPro" id="IPR014710">
    <property type="entry name" value="RmlC-like_jellyroll"/>
</dbReference>
<protein>
    <submittedName>
        <fullName evidence="1">Cupin</fullName>
    </submittedName>
</protein>
<evidence type="ECO:0000313" key="2">
    <source>
        <dbReference type="Proteomes" id="UP000623678"/>
    </source>
</evidence>
<sequence length="133" mass="15023">MKILEYAYEGEGLTRVFENEKWMVGIKNWKPANDISGIDCLERHNKTDELFVLLEGSCVLLYADDTCCSLDIKAVDMEPNKVYNIPATLWHNTVTKKDTKLILIEDSSTGADNSDVMPLTPEQIAKVKEIATR</sequence>
<proteinExistence type="predicted"/>
<gene>
    <name evidence="1" type="ORF">H8705_12760</name>
</gene>
<name>A0A926IJ93_9FIRM</name>
<comment type="caution">
    <text evidence="1">The sequence shown here is derived from an EMBL/GenBank/DDBJ whole genome shotgun (WGS) entry which is preliminary data.</text>
</comment>
<dbReference type="AlphaFoldDB" id="A0A926IJ93"/>
<organism evidence="1 2">
    <name type="scientific">Youxingia wuxianensis</name>
    <dbReference type="NCBI Taxonomy" id="2763678"/>
    <lineage>
        <taxon>Bacteria</taxon>
        <taxon>Bacillati</taxon>
        <taxon>Bacillota</taxon>
        <taxon>Clostridia</taxon>
        <taxon>Eubacteriales</taxon>
        <taxon>Oscillospiraceae</taxon>
        <taxon>Youxingia</taxon>
    </lineage>
</organism>
<reference evidence="1" key="1">
    <citation type="submission" date="2020-08" db="EMBL/GenBank/DDBJ databases">
        <title>Genome public.</title>
        <authorList>
            <person name="Liu C."/>
            <person name="Sun Q."/>
        </authorList>
    </citation>
    <scope>NUCLEOTIDE SEQUENCE</scope>
    <source>
        <strain evidence="1">NSJ-64</strain>
    </source>
</reference>
<dbReference type="InterPro" id="IPR011051">
    <property type="entry name" value="RmlC_Cupin_sf"/>
</dbReference>
<accession>A0A926IJ93</accession>
<dbReference type="SUPFAM" id="SSF51182">
    <property type="entry name" value="RmlC-like cupins"/>
    <property type="match status" value="1"/>
</dbReference>
<dbReference type="EMBL" id="JACRTD010000011">
    <property type="protein sequence ID" value="MBC8586453.1"/>
    <property type="molecule type" value="Genomic_DNA"/>
</dbReference>
<evidence type="ECO:0000313" key="1">
    <source>
        <dbReference type="EMBL" id="MBC8586453.1"/>
    </source>
</evidence>
<dbReference type="RefSeq" id="WP_262396171.1">
    <property type="nucleotide sequence ID" value="NZ_JACRTD010000011.1"/>
</dbReference>
<keyword evidence="2" id="KW-1185">Reference proteome</keyword>
<dbReference type="Proteomes" id="UP000623678">
    <property type="component" value="Unassembled WGS sequence"/>
</dbReference>
<dbReference type="Gene3D" id="2.60.120.10">
    <property type="entry name" value="Jelly Rolls"/>
    <property type="match status" value="1"/>
</dbReference>